<comment type="caution">
    <text evidence="7">The sequence shown here is derived from an EMBL/GenBank/DDBJ whole genome shotgun (WGS) entry which is preliminary data.</text>
</comment>
<keyword evidence="3" id="KW-0238">DNA-binding</keyword>
<keyword evidence="4" id="KW-0539">Nucleus</keyword>
<evidence type="ECO:0000256" key="1">
    <source>
        <dbReference type="ARBA" id="ARBA00004123"/>
    </source>
</evidence>
<dbReference type="OrthoDB" id="121932at2759"/>
<dbReference type="InterPro" id="IPR018607">
    <property type="entry name" value="Ctf8"/>
</dbReference>
<evidence type="ECO:0000256" key="3">
    <source>
        <dbReference type="ARBA" id="ARBA00023125"/>
    </source>
</evidence>
<reference evidence="7" key="1">
    <citation type="submission" date="2019-05" db="EMBL/GenBank/DDBJ databases">
        <title>Annotation for the trematode Paragonimus heterotremus.</title>
        <authorList>
            <person name="Choi Y.-J."/>
        </authorList>
    </citation>
    <scope>NUCLEOTIDE SEQUENCE</scope>
    <source>
        <strain evidence="7">LC</strain>
    </source>
</reference>
<name>A0A8J4WDW6_9TREM</name>
<keyword evidence="5" id="KW-0131">Cell cycle</keyword>
<evidence type="ECO:0000256" key="2">
    <source>
        <dbReference type="ARBA" id="ARBA00022705"/>
    </source>
</evidence>
<gene>
    <name evidence="7" type="ORF">PHET_09510</name>
</gene>
<dbReference type="PANTHER" id="PTHR28605">
    <property type="entry name" value="CTF8, CHROMOSOME TRANSMISSION FIDELITY FACTOR 8 HOMOLOG (S. CEREVISIAE)"/>
    <property type="match status" value="1"/>
</dbReference>
<proteinExistence type="inferred from homology"/>
<evidence type="ECO:0000256" key="5">
    <source>
        <dbReference type="ARBA" id="ARBA00023306"/>
    </source>
</evidence>
<dbReference type="Proteomes" id="UP000748531">
    <property type="component" value="Unassembled WGS sequence"/>
</dbReference>
<evidence type="ECO:0008006" key="9">
    <source>
        <dbReference type="Google" id="ProtNLM"/>
    </source>
</evidence>
<organism evidence="7 8">
    <name type="scientific">Paragonimus heterotremus</name>
    <dbReference type="NCBI Taxonomy" id="100268"/>
    <lineage>
        <taxon>Eukaryota</taxon>
        <taxon>Metazoa</taxon>
        <taxon>Spiralia</taxon>
        <taxon>Lophotrochozoa</taxon>
        <taxon>Platyhelminthes</taxon>
        <taxon>Trematoda</taxon>
        <taxon>Digenea</taxon>
        <taxon>Plagiorchiida</taxon>
        <taxon>Troglotremata</taxon>
        <taxon>Troglotrematidae</taxon>
        <taxon>Paragonimus</taxon>
    </lineage>
</organism>
<comment type="subcellular location">
    <subcellularLocation>
        <location evidence="1">Nucleus</location>
    </subcellularLocation>
</comment>
<dbReference type="GO" id="GO:0031390">
    <property type="term" value="C:Ctf18 RFC-like complex"/>
    <property type="evidence" value="ECO:0007669"/>
    <property type="project" value="InterPro"/>
</dbReference>
<comment type="similarity">
    <text evidence="6">Belongs to the CTF8 family.</text>
</comment>
<dbReference type="EMBL" id="LUCH01008101">
    <property type="protein sequence ID" value="KAF5396459.1"/>
    <property type="molecule type" value="Genomic_DNA"/>
</dbReference>
<dbReference type="GO" id="GO:0007064">
    <property type="term" value="P:mitotic sister chromatid cohesion"/>
    <property type="evidence" value="ECO:0007669"/>
    <property type="project" value="InterPro"/>
</dbReference>
<keyword evidence="2" id="KW-0235">DNA replication</keyword>
<evidence type="ECO:0000313" key="8">
    <source>
        <dbReference type="Proteomes" id="UP000748531"/>
    </source>
</evidence>
<dbReference type="Pfam" id="PF09696">
    <property type="entry name" value="Ctf8"/>
    <property type="match status" value="1"/>
</dbReference>
<dbReference type="PANTHER" id="PTHR28605:SF1">
    <property type="entry name" value="CHROMOSOME TRANSMISSION FIDELITY FACTOR 8"/>
    <property type="match status" value="1"/>
</dbReference>
<keyword evidence="8" id="KW-1185">Reference proteome</keyword>
<dbReference type="GO" id="GO:0006260">
    <property type="term" value="P:DNA replication"/>
    <property type="evidence" value="ECO:0007669"/>
    <property type="project" value="UniProtKB-KW"/>
</dbReference>
<evidence type="ECO:0000313" key="7">
    <source>
        <dbReference type="EMBL" id="KAF5396459.1"/>
    </source>
</evidence>
<protein>
    <recommendedName>
        <fullName evidence="9">Chromosome transmission fidelity protein 8</fullName>
    </recommendedName>
</protein>
<dbReference type="GO" id="GO:0003677">
    <property type="term" value="F:DNA binding"/>
    <property type="evidence" value="ECO:0007669"/>
    <property type="project" value="UniProtKB-KW"/>
</dbReference>
<accession>A0A8J4WDW6</accession>
<evidence type="ECO:0000256" key="4">
    <source>
        <dbReference type="ARBA" id="ARBA00023242"/>
    </source>
</evidence>
<dbReference type="AlphaFoldDB" id="A0A8J4WDW6"/>
<evidence type="ECO:0000256" key="6">
    <source>
        <dbReference type="ARBA" id="ARBA00038447"/>
    </source>
</evidence>
<sequence>MIIRIRSPQGEADEWLLLELQGEIVSKSGSSLAGKHVGDLHFSQQDEPVFIIGHHVLFGKVSNLEKPLIVTKKNPGNDGLEYSVVAIIRRKLLFKTRPKPIIISVSKKL</sequence>